<gene>
    <name evidence="2" type="ORF">APY04_2817</name>
</gene>
<evidence type="ECO:0000256" key="1">
    <source>
        <dbReference type="SAM" id="MobiDB-lite"/>
    </source>
</evidence>
<accession>A0A109BAU7</accession>
<comment type="caution">
    <text evidence="2">The sequence shown here is derived from an EMBL/GenBank/DDBJ whole genome shotgun (WGS) entry which is preliminary data.</text>
</comment>
<reference evidence="2 3" key="1">
    <citation type="submission" date="2015-10" db="EMBL/GenBank/DDBJ databases">
        <title>Transcriptomic analysis of a linuron degrading triple-species bacterial consortium.</title>
        <authorList>
            <person name="Albers P."/>
        </authorList>
    </citation>
    <scope>NUCLEOTIDE SEQUENCE [LARGE SCALE GENOMIC DNA]</scope>
    <source>
        <strain evidence="2 3">WDL6</strain>
    </source>
</reference>
<sequence length="46" mass="4889">MQAVTQGATILVLMGWGADDKNTDAGSNASTFSQRNRATTSRLRCS</sequence>
<keyword evidence="3" id="KW-1185">Reference proteome</keyword>
<dbReference type="AlphaFoldDB" id="A0A109BAU7"/>
<evidence type="ECO:0000313" key="2">
    <source>
        <dbReference type="EMBL" id="KWT65356.1"/>
    </source>
</evidence>
<organism evidence="2 3">
    <name type="scientific">Hyphomicrobium sulfonivorans</name>
    <dbReference type="NCBI Taxonomy" id="121290"/>
    <lineage>
        <taxon>Bacteria</taxon>
        <taxon>Pseudomonadati</taxon>
        <taxon>Pseudomonadota</taxon>
        <taxon>Alphaproteobacteria</taxon>
        <taxon>Hyphomicrobiales</taxon>
        <taxon>Hyphomicrobiaceae</taxon>
        <taxon>Hyphomicrobium</taxon>
    </lineage>
</organism>
<dbReference type="EMBL" id="LMTR01000081">
    <property type="protein sequence ID" value="KWT65356.1"/>
    <property type="molecule type" value="Genomic_DNA"/>
</dbReference>
<evidence type="ECO:0000313" key="3">
    <source>
        <dbReference type="Proteomes" id="UP000059074"/>
    </source>
</evidence>
<name>A0A109BAU7_HYPSL</name>
<dbReference type="Proteomes" id="UP000059074">
    <property type="component" value="Unassembled WGS sequence"/>
</dbReference>
<protein>
    <submittedName>
        <fullName evidence="2">Uncharacterized protein</fullName>
    </submittedName>
</protein>
<feature type="region of interest" description="Disordered" evidence="1">
    <location>
        <begin position="22"/>
        <end position="46"/>
    </location>
</feature>
<dbReference type="PATRIC" id="fig|121290.4.peg.3551"/>
<feature type="compositionally biased region" description="Polar residues" evidence="1">
    <location>
        <begin position="24"/>
        <end position="46"/>
    </location>
</feature>
<proteinExistence type="predicted"/>